<evidence type="ECO:0000313" key="2">
    <source>
        <dbReference type="Proteomes" id="UP000549617"/>
    </source>
</evidence>
<evidence type="ECO:0008006" key="3">
    <source>
        <dbReference type="Google" id="ProtNLM"/>
    </source>
</evidence>
<proteinExistence type="predicted"/>
<accession>A0A7W9EFF9</accession>
<dbReference type="EMBL" id="JACIJC010000003">
    <property type="protein sequence ID" value="MBB5686000.1"/>
    <property type="molecule type" value="Genomic_DNA"/>
</dbReference>
<organism evidence="1 2">
    <name type="scientific">Sphingobium boeckii</name>
    <dbReference type="NCBI Taxonomy" id="1082345"/>
    <lineage>
        <taxon>Bacteria</taxon>
        <taxon>Pseudomonadati</taxon>
        <taxon>Pseudomonadota</taxon>
        <taxon>Alphaproteobacteria</taxon>
        <taxon>Sphingomonadales</taxon>
        <taxon>Sphingomonadaceae</taxon>
        <taxon>Sphingobium</taxon>
    </lineage>
</organism>
<evidence type="ECO:0000313" key="1">
    <source>
        <dbReference type="EMBL" id="MBB5686000.1"/>
    </source>
</evidence>
<dbReference type="RefSeq" id="WP_184017954.1">
    <property type="nucleotide sequence ID" value="NZ_JACIJC010000003.1"/>
</dbReference>
<protein>
    <recommendedName>
        <fullName evidence="3">Sarcosine oxidase subunit gamma</fullName>
    </recommendedName>
</protein>
<dbReference type="Proteomes" id="UP000549617">
    <property type="component" value="Unassembled WGS sequence"/>
</dbReference>
<dbReference type="AlphaFoldDB" id="A0A7W9EFF9"/>
<sequence length="107" mass="11279">MAELVARPPLEGRTLEAGAIAMSAGPSGADCGHVCIHVTGAGTLDLLGISGIAGSDAGRLFTRLAALRVEIAWRRMAGEDARIQVERFSADYLWCWLVEKAKIEAAA</sequence>
<gene>
    <name evidence="1" type="ORF">FHS49_002016</name>
</gene>
<keyword evidence="2" id="KW-1185">Reference proteome</keyword>
<name>A0A7W9EFF9_9SPHN</name>
<comment type="caution">
    <text evidence="1">The sequence shown here is derived from an EMBL/GenBank/DDBJ whole genome shotgun (WGS) entry which is preliminary data.</text>
</comment>
<reference evidence="1 2" key="1">
    <citation type="submission" date="2020-08" db="EMBL/GenBank/DDBJ databases">
        <title>Genomic Encyclopedia of Type Strains, Phase IV (KMG-IV): sequencing the most valuable type-strain genomes for metagenomic binning, comparative biology and taxonomic classification.</title>
        <authorList>
            <person name="Goeker M."/>
        </authorList>
    </citation>
    <scope>NUCLEOTIDE SEQUENCE [LARGE SCALE GENOMIC DNA]</scope>
    <source>
        <strain evidence="1 2">DSM 25079</strain>
    </source>
</reference>